<feature type="domain" description="RNA polymerase sigma-70 region 2" evidence="6">
    <location>
        <begin position="41"/>
        <end position="102"/>
    </location>
</feature>
<dbReference type="NCBIfam" id="TIGR02983">
    <property type="entry name" value="SigE-fam_strep"/>
    <property type="match status" value="1"/>
</dbReference>
<organism evidence="8 9">
    <name type="scientific">Oerskovia enterophila</name>
    <dbReference type="NCBI Taxonomy" id="43678"/>
    <lineage>
        <taxon>Bacteria</taxon>
        <taxon>Bacillati</taxon>
        <taxon>Actinomycetota</taxon>
        <taxon>Actinomycetes</taxon>
        <taxon>Micrococcales</taxon>
        <taxon>Cellulomonadaceae</taxon>
        <taxon>Oerskovia</taxon>
    </lineage>
</organism>
<dbReference type="Pfam" id="PF04542">
    <property type="entry name" value="Sigma70_r2"/>
    <property type="match status" value="1"/>
</dbReference>
<dbReference type="InterPro" id="IPR013249">
    <property type="entry name" value="RNA_pol_sigma70_r4_t2"/>
</dbReference>
<dbReference type="InterPro" id="IPR014325">
    <property type="entry name" value="RNA_pol_sigma-E_actinobac"/>
</dbReference>
<evidence type="ECO:0000256" key="3">
    <source>
        <dbReference type="ARBA" id="ARBA00023082"/>
    </source>
</evidence>
<dbReference type="PATRIC" id="fig|43678.3.peg.2708"/>
<evidence type="ECO:0000256" key="5">
    <source>
        <dbReference type="ARBA" id="ARBA00023163"/>
    </source>
</evidence>
<evidence type="ECO:0000259" key="6">
    <source>
        <dbReference type="Pfam" id="PF04542"/>
    </source>
</evidence>
<dbReference type="InterPro" id="IPR013324">
    <property type="entry name" value="RNA_pol_sigma_r3/r4-like"/>
</dbReference>
<dbReference type="InterPro" id="IPR013325">
    <property type="entry name" value="RNA_pol_sigma_r2"/>
</dbReference>
<gene>
    <name evidence="8" type="primary">sigE_6</name>
    <name evidence="8" type="ORF">OJAG_25900</name>
</gene>
<dbReference type="InterPro" id="IPR007627">
    <property type="entry name" value="RNA_pol_sigma70_r2"/>
</dbReference>
<evidence type="ECO:0000313" key="9">
    <source>
        <dbReference type="Proteomes" id="UP000076447"/>
    </source>
</evidence>
<dbReference type="Gene3D" id="1.10.1740.10">
    <property type="match status" value="1"/>
</dbReference>
<dbReference type="SUPFAM" id="SSF88946">
    <property type="entry name" value="Sigma2 domain of RNA polymerase sigma factors"/>
    <property type="match status" value="1"/>
</dbReference>
<evidence type="ECO:0000313" key="8">
    <source>
        <dbReference type="EMBL" id="KZM34784.1"/>
    </source>
</evidence>
<dbReference type="AlphaFoldDB" id="A0A163R2F5"/>
<dbReference type="SUPFAM" id="SSF88659">
    <property type="entry name" value="Sigma3 and sigma4 domains of RNA polymerase sigma factors"/>
    <property type="match status" value="1"/>
</dbReference>
<dbReference type="Pfam" id="PF08281">
    <property type="entry name" value="Sigma70_r4_2"/>
    <property type="match status" value="1"/>
</dbReference>
<dbReference type="NCBIfam" id="TIGR02937">
    <property type="entry name" value="sigma70-ECF"/>
    <property type="match status" value="1"/>
</dbReference>
<dbReference type="GO" id="GO:0006352">
    <property type="term" value="P:DNA-templated transcription initiation"/>
    <property type="evidence" value="ECO:0007669"/>
    <property type="project" value="InterPro"/>
</dbReference>
<comment type="caution">
    <text evidence="8">The sequence shown here is derived from an EMBL/GenBank/DDBJ whole genome shotgun (WGS) entry which is preliminary data.</text>
</comment>
<evidence type="ECO:0000256" key="2">
    <source>
        <dbReference type="ARBA" id="ARBA00023015"/>
    </source>
</evidence>
<dbReference type="InterPro" id="IPR039425">
    <property type="entry name" value="RNA_pol_sigma-70-like"/>
</dbReference>
<dbReference type="InterPro" id="IPR014284">
    <property type="entry name" value="RNA_pol_sigma-70_dom"/>
</dbReference>
<dbReference type="PANTHER" id="PTHR43133:SF50">
    <property type="entry name" value="ECF RNA POLYMERASE SIGMA FACTOR SIGM"/>
    <property type="match status" value="1"/>
</dbReference>
<evidence type="ECO:0000256" key="1">
    <source>
        <dbReference type="ARBA" id="ARBA00010641"/>
    </source>
</evidence>
<keyword evidence="4" id="KW-0238">DNA-binding</keyword>
<dbReference type="InterPro" id="IPR036388">
    <property type="entry name" value="WH-like_DNA-bd_sf"/>
</dbReference>
<dbReference type="Proteomes" id="UP000076447">
    <property type="component" value="Unassembled WGS sequence"/>
</dbReference>
<evidence type="ECO:0000256" key="4">
    <source>
        <dbReference type="ARBA" id="ARBA00023125"/>
    </source>
</evidence>
<dbReference type="CDD" id="cd06171">
    <property type="entry name" value="Sigma70_r4"/>
    <property type="match status" value="1"/>
</dbReference>
<keyword evidence="5" id="KW-0804">Transcription</keyword>
<protein>
    <submittedName>
        <fullName evidence="8">RNA polymerase sigma-E factor</fullName>
    </submittedName>
</protein>
<dbReference type="RefSeq" id="WP_231907782.1">
    <property type="nucleotide sequence ID" value="NZ_LRIE01000077.1"/>
</dbReference>
<dbReference type="GO" id="GO:0016987">
    <property type="term" value="F:sigma factor activity"/>
    <property type="evidence" value="ECO:0007669"/>
    <property type="project" value="UniProtKB-KW"/>
</dbReference>
<keyword evidence="3" id="KW-0731">Sigma factor</keyword>
<feature type="domain" description="RNA polymerase sigma factor 70 region 4 type 2" evidence="7">
    <location>
        <begin position="125"/>
        <end position="177"/>
    </location>
</feature>
<proteinExistence type="inferred from homology"/>
<keyword evidence="2" id="KW-0805">Transcription regulation</keyword>
<evidence type="ECO:0000259" key="7">
    <source>
        <dbReference type="Pfam" id="PF08281"/>
    </source>
</evidence>
<dbReference type="EMBL" id="LRIE01000077">
    <property type="protein sequence ID" value="KZM34784.1"/>
    <property type="molecule type" value="Genomic_DNA"/>
</dbReference>
<comment type="similarity">
    <text evidence="1">Belongs to the sigma-70 factor family. ECF subfamily.</text>
</comment>
<dbReference type="Gene3D" id="1.10.10.10">
    <property type="entry name" value="Winged helix-like DNA-binding domain superfamily/Winged helix DNA-binding domain"/>
    <property type="match status" value="1"/>
</dbReference>
<sequence>MLTTEGRTIDTTLEDEDMRALAVVTDATKAAAFTSFVASTNDALYRSAHLLSGNHHRAEELVQQTYERVWRRWDWATVGDPAGYAWRTLFNLRIDGWRRTRREVLLAQIEGEPIAGAEVAVAERDRITRAVAALPPKQRRAVVLRYLLDMSEADTAEILGVARGTVKSNASRGLSALRRALGGEPTHE</sequence>
<accession>A0A163R2F5</accession>
<dbReference type="STRING" id="43678.OJAG_25900"/>
<name>A0A163R2F5_9CELL</name>
<dbReference type="GO" id="GO:0003677">
    <property type="term" value="F:DNA binding"/>
    <property type="evidence" value="ECO:0007669"/>
    <property type="project" value="UniProtKB-KW"/>
</dbReference>
<dbReference type="PANTHER" id="PTHR43133">
    <property type="entry name" value="RNA POLYMERASE ECF-TYPE SIGMA FACTO"/>
    <property type="match status" value="1"/>
</dbReference>
<reference evidence="8 9" key="1">
    <citation type="submission" date="2016-01" db="EMBL/GenBank/DDBJ databases">
        <title>Genome sequence of Oerskovia enterophila VJag, an agar and cellulose degrading bacterium.</title>
        <authorList>
            <person name="Poehlein A."/>
            <person name="Jag V."/>
            <person name="Bengelsdorf F."/>
            <person name="Duerre P."/>
            <person name="Daniel R."/>
        </authorList>
    </citation>
    <scope>NUCLEOTIDE SEQUENCE [LARGE SCALE GENOMIC DNA]</scope>
    <source>
        <strain evidence="8 9">VJag</strain>
    </source>
</reference>